<gene>
    <name evidence="1" type="ORF">WSI_03890</name>
</gene>
<organism evidence="1 2">
    <name type="scientific">Candidatus Liberibacter asiaticus str. gxpsy</name>
    <dbReference type="NCBI Taxonomy" id="1174529"/>
    <lineage>
        <taxon>Bacteria</taxon>
        <taxon>Pseudomonadati</taxon>
        <taxon>Pseudomonadota</taxon>
        <taxon>Alphaproteobacteria</taxon>
        <taxon>Hyphomicrobiales</taxon>
        <taxon>Rhizobiaceae</taxon>
        <taxon>Liberibacter</taxon>
    </lineage>
</organism>
<protein>
    <submittedName>
        <fullName evidence="1">Uncharacterized protein</fullName>
    </submittedName>
</protein>
<name>A0ABM5NGU0_LIBAS</name>
<reference evidence="1 2" key="1">
    <citation type="journal article" date="2013" name="Genome Announc.">
        <title>Complete Genome Sequence of a Chinese Strain of 'Candidatus Liberibacter asiaticus'.</title>
        <authorList>
            <person name="Lin H."/>
            <person name="Han C.S."/>
            <person name="Liu B."/>
            <person name="Lou B."/>
            <person name="Bai X."/>
            <person name="Deng C."/>
            <person name="Civerolo E.L."/>
            <person name="Gupta G."/>
        </authorList>
    </citation>
    <scope>NUCLEOTIDE SEQUENCE [LARGE SCALE GENOMIC DNA]</scope>
    <source>
        <strain evidence="2">gxpsy</strain>
    </source>
</reference>
<dbReference type="EMBL" id="CP004005">
    <property type="protein sequence ID" value="AGH17148.1"/>
    <property type="molecule type" value="Genomic_DNA"/>
</dbReference>
<proteinExistence type="predicted"/>
<keyword evidence="2" id="KW-1185">Reference proteome</keyword>
<accession>A0ABM5NGU0</accession>
<evidence type="ECO:0000313" key="1">
    <source>
        <dbReference type="EMBL" id="AGH17148.1"/>
    </source>
</evidence>
<sequence>MINNPLSLLSLPSFMKSLLRSLELCSQIMQCVSKEKNTINKASVRAGARNAISNPGKYVISGLLEGLL</sequence>
<dbReference type="Proteomes" id="UP000011820">
    <property type="component" value="Chromosome"/>
</dbReference>
<evidence type="ECO:0000313" key="2">
    <source>
        <dbReference type="Proteomes" id="UP000011820"/>
    </source>
</evidence>